<name>A0ABD1C8W4_CARAN</name>
<evidence type="ECO:0008006" key="3">
    <source>
        <dbReference type="Google" id="ProtNLM"/>
    </source>
</evidence>
<protein>
    <recommendedName>
        <fullName evidence="3">RNase H type-1 domain-containing protein</fullName>
    </recommendedName>
</protein>
<dbReference type="EMBL" id="JBANAX010000016">
    <property type="protein sequence ID" value="KAL1225893.1"/>
    <property type="molecule type" value="Genomic_DNA"/>
</dbReference>
<reference evidence="1 2" key="1">
    <citation type="submission" date="2024-04" db="EMBL/GenBank/DDBJ databases">
        <title>Genome assembly C_amara_ONT_v2.</title>
        <authorList>
            <person name="Yant L."/>
            <person name="Moore C."/>
            <person name="Slenker M."/>
        </authorList>
    </citation>
    <scope>NUCLEOTIDE SEQUENCE [LARGE SCALE GENOMIC DNA]</scope>
    <source>
        <tissue evidence="1">Leaf</tissue>
    </source>
</reference>
<gene>
    <name evidence="1" type="ORF">V5N11_019577</name>
</gene>
<comment type="caution">
    <text evidence="1">The sequence shown here is derived from an EMBL/GenBank/DDBJ whole genome shotgun (WGS) entry which is preliminary data.</text>
</comment>
<sequence>MEVSLLSTLWAIEGLGDLKQSNVIFEISSVDLRDAIRRPMDWPIFRNMLMEIHKGLIRFVKWQIEIVPEESNQCAMTEEHHYQSYVAQRGPQWLQATLEAEAVQTT</sequence>
<organism evidence="1 2">
    <name type="scientific">Cardamine amara subsp. amara</name>
    <dbReference type="NCBI Taxonomy" id="228776"/>
    <lineage>
        <taxon>Eukaryota</taxon>
        <taxon>Viridiplantae</taxon>
        <taxon>Streptophyta</taxon>
        <taxon>Embryophyta</taxon>
        <taxon>Tracheophyta</taxon>
        <taxon>Spermatophyta</taxon>
        <taxon>Magnoliopsida</taxon>
        <taxon>eudicotyledons</taxon>
        <taxon>Gunneridae</taxon>
        <taxon>Pentapetalae</taxon>
        <taxon>rosids</taxon>
        <taxon>malvids</taxon>
        <taxon>Brassicales</taxon>
        <taxon>Brassicaceae</taxon>
        <taxon>Cardamineae</taxon>
        <taxon>Cardamine</taxon>
    </lineage>
</organism>
<accession>A0ABD1C8W4</accession>
<dbReference type="Proteomes" id="UP001558713">
    <property type="component" value="Unassembled WGS sequence"/>
</dbReference>
<keyword evidence="2" id="KW-1185">Reference proteome</keyword>
<dbReference type="AlphaFoldDB" id="A0ABD1C8W4"/>
<evidence type="ECO:0000313" key="2">
    <source>
        <dbReference type="Proteomes" id="UP001558713"/>
    </source>
</evidence>
<evidence type="ECO:0000313" key="1">
    <source>
        <dbReference type="EMBL" id="KAL1225893.1"/>
    </source>
</evidence>
<proteinExistence type="predicted"/>